<name>A0ABP0X0J1_9BRYO</name>
<evidence type="ECO:0000313" key="3">
    <source>
        <dbReference type="Proteomes" id="UP001497444"/>
    </source>
</evidence>
<proteinExistence type="predicted"/>
<evidence type="ECO:0000313" key="2">
    <source>
        <dbReference type="EMBL" id="CAK9272644.1"/>
    </source>
</evidence>
<dbReference type="Proteomes" id="UP001497444">
    <property type="component" value="Chromosome 5"/>
</dbReference>
<organism evidence="2 3">
    <name type="scientific">Sphagnum jensenii</name>
    <dbReference type="NCBI Taxonomy" id="128206"/>
    <lineage>
        <taxon>Eukaryota</taxon>
        <taxon>Viridiplantae</taxon>
        <taxon>Streptophyta</taxon>
        <taxon>Embryophyta</taxon>
        <taxon>Bryophyta</taxon>
        <taxon>Sphagnophytina</taxon>
        <taxon>Sphagnopsida</taxon>
        <taxon>Sphagnales</taxon>
        <taxon>Sphagnaceae</taxon>
        <taxon>Sphagnum</taxon>
    </lineage>
</organism>
<evidence type="ECO:0000256" key="1">
    <source>
        <dbReference type="SAM" id="MobiDB-lite"/>
    </source>
</evidence>
<gene>
    <name evidence="2" type="ORF">CSSPJE1EN1_LOCUS18122</name>
</gene>
<sequence>MDDSSLEEKDWFNIKGWEKGKDVDARQGEACNKKGILSKSSTELECLKGEGDGLEGTTEGDDSPWDVRGHCLLSKGEQKVNKEWEMMAEDKLCGGKERRANHVLHTVRAMAIDRMGSLARHSSNPSVGILS</sequence>
<feature type="region of interest" description="Disordered" evidence="1">
    <location>
        <begin position="47"/>
        <end position="66"/>
    </location>
</feature>
<protein>
    <submittedName>
        <fullName evidence="2">Uncharacterized protein</fullName>
    </submittedName>
</protein>
<reference evidence="2" key="1">
    <citation type="submission" date="2024-02" db="EMBL/GenBank/DDBJ databases">
        <authorList>
            <consortium name="ELIXIR-Norway"/>
            <consortium name="Elixir Norway"/>
        </authorList>
    </citation>
    <scope>NUCLEOTIDE SEQUENCE</scope>
</reference>
<dbReference type="EMBL" id="OZ020100">
    <property type="protein sequence ID" value="CAK9272644.1"/>
    <property type="molecule type" value="Genomic_DNA"/>
</dbReference>
<keyword evidence="3" id="KW-1185">Reference proteome</keyword>
<accession>A0ABP0X0J1</accession>